<dbReference type="PROSITE" id="PS51770">
    <property type="entry name" value="HOTDOG_ACOT"/>
    <property type="match status" value="1"/>
</dbReference>
<dbReference type="GO" id="GO:0005829">
    <property type="term" value="C:cytosol"/>
    <property type="evidence" value="ECO:0007669"/>
    <property type="project" value="TreeGrafter"/>
</dbReference>
<dbReference type="InterPro" id="IPR040170">
    <property type="entry name" value="Cytosol_ACT"/>
</dbReference>
<protein>
    <submittedName>
        <fullName evidence="4">Acyl-CoA thioester hydrolase</fullName>
    </submittedName>
    <submittedName>
        <fullName evidence="5">Acyl-CoA thioesterase</fullName>
    </submittedName>
</protein>
<dbReference type="InterPro" id="IPR006683">
    <property type="entry name" value="Thioestr_dom"/>
</dbReference>
<reference evidence="5" key="2">
    <citation type="submission" date="2019-12" db="EMBL/GenBank/DDBJ databases">
        <title>The whole-genome sequencing of Haloarcula japonica strain pws8.</title>
        <authorList>
            <person name="Verma D.K."/>
            <person name="Gopal K."/>
            <person name="Prasad E.S."/>
        </authorList>
    </citation>
    <scope>NUCLEOTIDE SEQUENCE</scope>
    <source>
        <strain evidence="5">Pws8</strain>
    </source>
</reference>
<dbReference type="PANTHER" id="PTHR11049">
    <property type="entry name" value="ACYL COENZYME A THIOESTER HYDROLASE"/>
    <property type="match status" value="1"/>
</dbReference>
<accession>A0A0M9AIG7</accession>
<sequence length="147" mass="16414">MPTVLETYIENRWMVQPNHSNHLGSTHGGNVLKWMDELGAMSAMRFAGETCVTARMDQVNFKRPIPVGDTALIEAFVYDAGETSVKVRLRAARENIRTGETESTAESYSVYVAVDEDRNPVPVPDVTTETDRGEKLRERALDGEANR</sequence>
<evidence type="ECO:0000259" key="3">
    <source>
        <dbReference type="PROSITE" id="PS51770"/>
    </source>
</evidence>
<dbReference type="InterPro" id="IPR029069">
    <property type="entry name" value="HotDog_dom_sf"/>
</dbReference>
<organism evidence="4 6">
    <name type="scientific">Haloarcula rubripromontorii</name>
    <dbReference type="NCBI Taxonomy" id="1705562"/>
    <lineage>
        <taxon>Archaea</taxon>
        <taxon>Methanobacteriati</taxon>
        <taxon>Methanobacteriota</taxon>
        <taxon>Stenosarchaea group</taxon>
        <taxon>Halobacteria</taxon>
        <taxon>Halobacteriales</taxon>
        <taxon>Haloarculaceae</taxon>
        <taxon>Haloarcula</taxon>
    </lineage>
</organism>
<dbReference type="PANTHER" id="PTHR11049:SF24">
    <property type="entry name" value="CYTOSOLIC ACYL COENZYME A THIOESTER HYDROLASE"/>
    <property type="match status" value="1"/>
</dbReference>
<evidence type="ECO:0000256" key="2">
    <source>
        <dbReference type="SAM" id="MobiDB-lite"/>
    </source>
</evidence>
<dbReference type="OrthoDB" id="15030at2157"/>
<feature type="region of interest" description="Disordered" evidence="2">
    <location>
        <begin position="118"/>
        <end position="147"/>
    </location>
</feature>
<reference evidence="4 6" key="1">
    <citation type="submission" date="2015-08" db="EMBL/GenBank/DDBJ databases">
        <title>Genomes of Isolates from Cabo Rojo, PR.</title>
        <authorList>
            <person name="Sanchez-Nieves R.L."/>
            <person name="Montalvo-Rodriguez R."/>
        </authorList>
    </citation>
    <scope>NUCLEOTIDE SEQUENCE [LARGE SCALE GENOMIC DNA]</scope>
    <source>
        <strain evidence="4 6">SL3</strain>
    </source>
</reference>
<evidence type="ECO:0000256" key="1">
    <source>
        <dbReference type="ARBA" id="ARBA00022801"/>
    </source>
</evidence>
<dbReference type="GO" id="GO:0052816">
    <property type="term" value="F:long-chain fatty acyl-CoA hydrolase activity"/>
    <property type="evidence" value="ECO:0007669"/>
    <property type="project" value="TreeGrafter"/>
</dbReference>
<dbReference type="RefSeq" id="WP_053969131.1">
    <property type="nucleotide sequence ID" value="NZ_JAWJXX010000009.1"/>
</dbReference>
<dbReference type="InterPro" id="IPR033120">
    <property type="entry name" value="HOTDOG_ACOT"/>
</dbReference>
<dbReference type="STRING" id="1705562.AMS69_16375"/>
<dbReference type="Gene3D" id="3.10.129.10">
    <property type="entry name" value="Hotdog Thioesterase"/>
    <property type="match status" value="1"/>
</dbReference>
<dbReference type="PATRIC" id="fig|1705562.3.peg.4187"/>
<dbReference type="SUPFAM" id="SSF54637">
    <property type="entry name" value="Thioesterase/thiol ester dehydrase-isomerase"/>
    <property type="match status" value="1"/>
</dbReference>
<evidence type="ECO:0000313" key="6">
    <source>
        <dbReference type="Proteomes" id="UP000037729"/>
    </source>
</evidence>
<dbReference type="Pfam" id="PF03061">
    <property type="entry name" value="4HBT"/>
    <property type="match status" value="1"/>
</dbReference>
<proteinExistence type="predicted"/>
<keyword evidence="6" id="KW-1185">Reference proteome</keyword>
<dbReference type="Proteomes" id="UP000037729">
    <property type="component" value="Unassembled WGS sequence"/>
</dbReference>
<keyword evidence="1 4" id="KW-0378">Hydrolase</keyword>
<evidence type="ECO:0000313" key="5">
    <source>
        <dbReference type="EMBL" id="NLV06904.1"/>
    </source>
</evidence>
<dbReference type="CDD" id="cd03442">
    <property type="entry name" value="BFIT_BACH"/>
    <property type="match status" value="1"/>
</dbReference>
<dbReference type="EMBL" id="WOWB01000001">
    <property type="protein sequence ID" value="NLV06904.1"/>
    <property type="molecule type" value="Genomic_DNA"/>
</dbReference>
<feature type="compositionally biased region" description="Basic and acidic residues" evidence="2">
    <location>
        <begin position="129"/>
        <end position="147"/>
    </location>
</feature>
<gene>
    <name evidence="4" type="ORF">AMS69_16375</name>
    <name evidence="5" type="ORF">GOC83_12270</name>
</gene>
<comment type="caution">
    <text evidence="4">The sequence shown here is derived from an EMBL/GenBank/DDBJ whole genome shotgun (WGS) entry which is preliminary data.</text>
</comment>
<dbReference type="EMBL" id="LIUF01000005">
    <property type="protein sequence ID" value="KOX92118.1"/>
    <property type="molecule type" value="Genomic_DNA"/>
</dbReference>
<evidence type="ECO:0000313" key="4">
    <source>
        <dbReference type="EMBL" id="KOX92118.1"/>
    </source>
</evidence>
<dbReference type="AlphaFoldDB" id="A0A0M9AIG7"/>
<name>A0A0M9AIG7_9EURY</name>
<dbReference type="GO" id="GO:0006637">
    <property type="term" value="P:acyl-CoA metabolic process"/>
    <property type="evidence" value="ECO:0007669"/>
    <property type="project" value="TreeGrafter"/>
</dbReference>
<dbReference type="Proteomes" id="UP000610611">
    <property type="component" value="Unassembled WGS sequence"/>
</dbReference>
<feature type="domain" description="HotDog ACOT-type" evidence="3">
    <location>
        <begin position="5"/>
        <end position="117"/>
    </location>
</feature>
<dbReference type="GO" id="GO:0009062">
    <property type="term" value="P:fatty acid catabolic process"/>
    <property type="evidence" value="ECO:0007669"/>
    <property type="project" value="TreeGrafter"/>
</dbReference>